<keyword evidence="2" id="KW-0004">4Fe-4S</keyword>
<dbReference type="SUPFAM" id="SSF54862">
    <property type="entry name" value="4Fe-4S ferredoxins"/>
    <property type="match status" value="1"/>
</dbReference>
<dbReference type="PROSITE" id="PS00198">
    <property type="entry name" value="4FE4S_FER_1"/>
    <property type="match status" value="1"/>
</dbReference>
<proteinExistence type="predicted"/>
<keyword evidence="6" id="KW-0408">Iron</keyword>
<keyword evidence="5" id="KW-0249">Electron transport</keyword>
<dbReference type="InterPro" id="IPR050954">
    <property type="entry name" value="ET_IronSulfur_Cluster-Binding"/>
</dbReference>
<dbReference type="OrthoDB" id="9779457at2"/>
<evidence type="ECO:0000313" key="9">
    <source>
        <dbReference type="EMBL" id="QAR32589.1"/>
    </source>
</evidence>
<keyword evidence="10" id="KW-1185">Reference proteome</keyword>
<evidence type="ECO:0000256" key="6">
    <source>
        <dbReference type="ARBA" id="ARBA00023004"/>
    </source>
</evidence>
<name>A0A410JWZ5_9BACT</name>
<evidence type="ECO:0000256" key="5">
    <source>
        <dbReference type="ARBA" id="ARBA00022982"/>
    </source>
</evidence>
<dbReference type="GO" id="GO:0046872">
    <property type="term" value="F:metal ion binding"/>
    <property type="evidence" value="ECO:0007669"/>
    <property type="project" value="UniProtKB-KW"/>
</dbReference>
<dbReference type="Pfam" id="PF13247">
    <property type="entry name" value="Fer4_11"/>
    <property type="match status" value="1"/>
</dbReference>
<evidence type="ECO:0000259" key="8">
    <source>
        <dbReference type="PROSITE" id="PS51379"/>
    </source>
</evidence>
<accession>A0A410JWZ5</accession>
<organism evidence="9 10">
    <name type="scientific">Geovibrio thiophilus</name>
    <dbReference type="NCBI Taxonomy" id="139438"/>
    <lineage>
        <taxon>Bacteria</taxon>
        <taxon>Pseudomonadati</taxon>
        <taxon>Deferribacterota</taxon>
        <taxon>Deferribacteres</taxon>
        <taxon>Deferribacterales</taxon>
        <taxon>Geovibrionaceae</taxon>
        <taxon>Geovibrio</taxon>
    </lineage>
</organism>
<gene>
    <name evidence="9" type="ORF">EP073_03960</name>
</gene>
<dbReference type="PROSITE" id="PS51379">
    <property type="entry name" value="4FE4S_FER_2"/>
    <property type="match status" value="2"/>
</dbReference>
<dbReference type="RefSeq" id="WP_128465876.1">
    <property type="nucleotide sequence ID" value="NZ_CP035108.1"/>
</dbReference>
<protein>
    <recommendedName>
        <fullName evidence="8">4Fe-4S ferredoxin-type domain-containing protein</fullName>
    </recommendedName>
</protein>
<keyword evidence="4" id="KW-0677">Repeat</keyword>
<evidence type="ECO:0000256" key="4">
    <source>
        <dbReference type="ARBA" id="ARBA00022737"/>
    </source>
</evidence>
<feature type="domain" description="4Fe-4S ferredoxin-type" evidence="8">
    <location>
        <begin position="5"/>
        <end position="35"/>
    </location>
</feature>
<dbReference type="Pfam" id="PF12800">
    <property type="entry name" value="Fer4_4"/>
    <property type="match status" value="1"/>
</dbReference>
<keyword evidence="3" id="KW-0479">Metal-binding</keyword>
<dbReference type="PANTHER" id="PTHR43177:SF5">
    <property type="entry name" value="ANAEROBIC DIMETHYL SULFOXIDE REDUCTASE CHAIN B-RELATED"/>
    <property type="match status" value="1"/>
</dbReference>
<sequence>MAKQYGFYVDTKHCTGCKACMNACKDRQNLPAGTKFRKVYEFAGGSWQNADTAAYKPDVFAFYSSMACNQCDAPACLEICPGKVYSKRESDGVVTFNPSTCISCFACREVCPYTAPSYNYEKGHMTKCVMCTDEGSADGVPSPACVKACPSRALDFGEISALKAKYGNVQSISPFPATTKPNIVFNAHKDADGGVNPVNLEEV</sequence>
<dbReference type="CDD" id="cd16371">
    <property type="entry name" value="DMSOR_beta_like"/>
    <property type="match status" value="1"/>
</dbReference>
<evidence type="ECO:0000313" key="10">
    <source>
        <dbReference type="Proteomes" id="UP000287502"/>
    </source>
</evidence>
<dbReference type="PANTHER" id="PTHR43177">
    <property type="entry name" value="PROTEIN NRFC"/>
    <property type="match status" value="1"/>
</dbReference>
<reference evidence="9 10" key="1">
    <citation type="submission" date="2019-01" db="EMBL/GenBank/DDBJ databases">
        <title>Geovibrio thiophilus DSM 11263, complete genome.</title>
        <authorList>
            <person name="Spring S."/>
            <person name="Bunk B."/>
            <person name="Sproer C."/>
        </authorList>
    </citation>
    <scope>NUCLEOTIDE SEQUENCE [LARGE SCALE GENOMIC DNA]</scope>
    <source>
        <strain evidence="9 10">DSM 11263</strain>
    </source>
</reference>
<dbReference type="Gene3D" id="3.30.70.20">
    <property type="match status" value="2"/>
</dbReference>
<feature type="domain" description="4Fe-4S ferredoxin-type" evidence="8">
    <location>
        <begin position="92"/>
        <end position="121"/>
    </location>
</feature>
<dbReference type="InterPro" id="IPR017900">
    <property type="entry name" value="4Fe4S_Fe_S_CS"/>
</dbReference>
<evidence type="ECO:0000256" key="3">
    <source>
        <dbReference type="ARBA" id="ARBA00022723"/>
    </source>
</evidence>
<keyword evidence="1" id="KW-0813">Transport</keyword>
<dbReference type="KEGG" id="gtl:EP073_03960"/>
<keyword evidence="7" id="KW-0411">Iron-sulfur</keyword>
<dbReference type="Proteomes" id="UP000287502">
    <property type="component" value="Chromosome"/>
</dbReference>
<evidence type="ECO:0000256" key="1">
    <source>
        <dbReference type="ARBA" id="ARBA00022448"/>
    </source>
</evidence>
<dbReference type="EMBL" id="CP035108">
    <property type="protein sequence ID" value="QAR32589.1"/>
    <property type="molecule type" value="Genomic_DNA"/>
</dbReference>
<dbReference type="GO" id="GO:0051539">
    <property type="term" value="F:4 iron, 4 sulfur cluster binding"/>
    <property type="evidence" value="ECO:0007669"/>
    <property type="project" value="UniProtKB-KW"/>
</dbReference>
<evidence type="ECO:0000256" key="7">
    <source>
        <dbReference type="ARBA" id="ARBA00023014"/>
    </source>
</evidence>
<evidence type="ECO:0000256" key="2">
    <source>
        <dbReference type="ARBA" id="ARBA00022485"/>
    </source>
</evidence>
<dbReference type="InterPro" id="IPR017896">
    <property type="entry name" value="4Fe4S_Fe-S-bd"/>
</dbReference>
<dbReference type="AlphaFoldDB" id="A0A410JWZ5"/>